<accession>A0A8H7TLV6</accession>
<evidence type="ECO:0000313" key="5">
    <source>
        <dbReference type="Proteomes" id="UP000664132"/>
    </source>
</evidence>
<feature type="domain" description="RGS" evidence="3">
    <location>
        <begin position="322"/>
        <end position="384"/>
    </location>
</feature>
<keyword evidence="5" id="KW-1185">Reference proteome</keyword>
<keyword evidence="2" id="KW-0472">Membrane</keyword>
<feature type="transmembrane region" description="Helical" evidence="2">
    <location>
        <begin position="523"/>
        <end position="546"/>
    </location>
</feature>
<proteinExistence type="predicted"/>
<evidence type="ECO:0000313" key="4">
    <source>
        <dbReference type="EMBL" id="KAG4421622.1"/>
    </source>
</evidence>
<feature type="transmembrane region" description="Helical" evidence="2">
    <location>
        <begin position="397"/>
        <end position="419"/>
    </location>
</feature>
<dbReference type="PROSITE" id="PS50132">
    <property type="entry name" value="RGS"/>
    <property type="match status" value="1"/>
</dbReference>
<dbReference type="InterPro" id="IPR016137">
    <property type="entry name" value="RGS"/>
</dbReference>
<organism evidence="4 5">
    <name type="scientific">Cadophora malorum</name>
    <dbReference type="NCBI Taxonomy" id="108018"/>
    <lineage>
        <taxon>Eukaryota</taxon>
        <taxon>Fungi</taxon>
        <taxon>Dikarya</taxon>
        <taxon>Ascomycota</taxon>
        <taxon>Pezizomycotina</taxon>
        <taxon>Leotiomycetes</taxon>
        <taxon>Helotiales</taxon>
        <taxon>Ploettnerulaceae</taxon>
        <taxon>Cadophora</taxon>
    </lineage>
</organism>
<dbReference type="OrthoDB" id="3232309at2759"/>
<dbReference type="EMBL" id="JAFJYH010000062">
    <property type="protein sequence ID" value="KAG4421622.1"/>
    <property type="molecule type" value="Genomic_DNA"/>
</dbReference>
<dbReference type="InterPro" id="IPR044926">
    <property type="entry name" value="RGS_subdomain_2"/>
</dbReference>
<dbReference type="Proteomes" id="UP000664132">
    <property type="component" value="Unassembled WGS sequence"/>
</dbReference>
<evidence type="ECO:0000256" key="2">
    <source>
        <dbReference type="SAM" id="Phobius"/>
    </source>
</evidence>
<dbReference type="InterPro" id="IPR036305">
    <property type="entry name" value="RGS_sf"/>
</dbReference>
<dbReference type="AlphaFoldDB" id="A0A8H7TLV6"/>
<keyword evidence="2" id="KW-0812">Transmembrane</keyword>
<dbReference type="SUPFAM" id="SSF48097">
    <property type="entry name" value="Regulator of G-protein signaling, RGS"/>
    <property type="match status" value="1"/>
</dbReference>
<dbReference type="PANTHER" id="PTHR39466:SF1">
    <property type="entry name" value="RGS DOMAIN-CONTAINING PROTEIN"/>
    <property type="match status" value="1"/>
</dbReference>
<feature type="transmembrane region" description="Helical" evidence="2">
    <location>
        <begin position="425"/>
        <end position="443"/>
    </location>
</feature>
<feature type="region of interest" description="Disordered" evidence="1">
    <location>
        <begin position="226"/>
        <end position="262"/>
    </location>
</feature>
<name>A0A8H7TLV6_9HELO</name>
<protein>
    <recommendedName>
        <fullName evidence="3">RGS domain-containing protein</fullName>
    </recommendedName>
</protein>
<evidence type="ECO:0000259" key="3">
    <source>
        <dbReference type="PROSITE" id="PS50132"/>
    </source>
</evidence>
<dbReference type="PANTHER" id="PTHR39466">
    <property type="entry name" value="RGS DOMAIN-CONTAINING PROTEIN"/>
    <property type="match status" value="1"/>
</dbReference>
<comment type="caution">
    <text evidence="4">The sequence shown here is derived from an EMBL/GenBank/DDBJ whole genome shotgun (WGS) entry which is preliminary data.</text>
</comment>
<reference evidence="4" key="1">
    <citation type="submission" date="2021-02" db="EMBL/GenBank/DDBJ databases">
        <title>Genome sequence Cadophora malorum strain M34.</title>
        <authorList>
            <person name="Stefanovic E."/>
            <person name="Vu D."/>
            <person name="Scully C."/>
            <person name="Dijksterhuis J."/>
            <person name="Roader J."/>
            <person name="Houbraken J."/>
        </authorList>
    </citation>
    <scope>NUCLEOTIDE SEQUENCE</scope>
    <source>
        <strain evidence="4">M34</strain>
    </source>
</reference>
<keyword evidence="2" id="KW-1133">Transmembrane helix</keyword>
<dbReference type="Gene3D" id="1.10.167.10">
    <property type="entry name" value="Regulator of G-protein Signalling 4, domain 2"/>
    <property type="match status" value="1"/>
</dbReference>
<evidence type="ECO:0000256" key="1">
    <source>
        <dbReference type="SAM" id="MobiDB-lite"/>
    </source>
</evidence>
<sequence length="552" mass="61955">MYVPQKYNPEIDLRTTQKLNSTFSMFPSRIKNTKTSTAESDGTVDIELGDRHHNNARHSLPSTCNLGEITASKPHDKITLLNTLKNILLFRKPGYTPSPAALKDFQDEMERRLKLKSASAGGNGVGRTANCYKVISIHPSSIPEDISFDRMMIGATFPPINMTGFKAFLTNIDYNVENMDFLLYIQHYTKLFEAVADEERAALSLPWTKQDEEAAKKAINNINKAAHKPTPSIPMAQSNLPTPPGSSGEESSMEDLKYDEQHSTPADCARFASMGRSMSDADMESIAPFARHDNQHLHPEESITEGVEAGPELPISVMNLWKESQRIANAFILPNGPKQLNLSSRERELVLYALARNNHPTSFSVALRAADHVLRNDSYPKFLQLATPNMNRIRQQFAYSMGYLCIVLGIAYAGVISMSKAEREWRLFAIPLVVLGVATLYAARRGMCLVLHSLGHYQVKPWEVYDPEHAERAHANPEVFLGGKYNSESRDWVQRYNRRYAMRKIFDKEAPVEEPRIRDAQNVIFGQGLFTGFLASVVVMAVFLSLPPANDF</sequence>
<dbReference type="Pfam" id="PF00615">
    <property type="entry name" value="RGS"/>
    <property type="match status" value="1"/>
</dbReference>
<gene>
    <name evidence="4" type="ORF">IFR04_005241</name>
</gene>